<keyword evidence="2" id="KW-1185">Reference proteome</keyword>
<organism evidence="1 2">
    <name type="scientific">Elysia crispata</name>
    <name type="common">lettuce slug</name>
    <dbReference type="NCBI Taxonomy" id="231223"/>
    <lineage>
        <taxon>Eukaryota</taxon>
        <taxon>Metazoa</taxon>
        <taxon>Spiralia</taxon>
        <taxon>Lophotrochozoa</taxon>
        <taxon>Mollusca</taxon>
        <taxon>Gastropoda</taxon>
        <taxon>Heterobranchia</taxon>
        <taxon>Euthyneura</taxon>
        <taxon>Panpulmonata</taxon>
        <taxon>Sacoglossa</taxon>
        <taxon>Placobranchoidea</taxon>
        <taxon>Plakobranchidae</taxon>
        <taxon>Elysia</taxon>
    </lineage>
</organism>
<dbReference type="AlphaFoldDB" id="A0AAE0YFM6"/>
<evidence type="ECO:0000313" key="2">
    <source>
        <dbReference type="Proteomes" id="UP001283361"/>
    </source>
</evidence>
<gene>
    <name evidence="1" type="ORF">RRG08_030787</name>
</gene>
<protein>
    <submittedName>
        <fullName evidence="1">Uncharacterized protein</fullName>
    </submittedName>
</protein>
<name>A0AAE0YFM6_9GAST</name>
<sequence length="283" mass="31771">MPSSSRSSFHSPNLFCRDYDGGIQQVYGYFTCFTPQLGTALWNTELFQRAVNGADSKSENELVLLKPSSSGVLAWASTIARWNDVLSALSLKLFIKTGDPRKGQLYSSASDITITASGVPGASVVSGKFCGSKEHYILDSVVFISSEQKSIRILNYRAVCHSSGRLELRQELEYLAHVTTVSSLGEAIFIENRSKAYQSKLEWSHTWHYHKWHYANVVNDTAHRNEPVPTAVTFQNEARVSLPSGYNSNRYGNHKIFCSRLILPNHFVQTCEEFGIRYLTGRQ</sequence>
<accession>A0AAE0YFM6</accession>
<dbReference type="Proteomes" id="UP001283361">
    <property type="component" value="Unassembled WGS sequence"/>
</dbReference>
<reference evidence="1" key="1">
    <citation type="journal article" date="2023" name="G3 (Bethesda)">
        <title>A reference genome for the long-term kleptoplast-retaining sea slug Elysia crispata morphotype clarki.</title>
        <authorList>
            <person name="Eastman K.E."/>
            <person name="Pendleton A.L."/>
            <person name="Shaikh M.A."/>
            <person name="Suttiyut T."/>
            <person name="Ogas R."/>
            <person name="Tomko P."/>
            <person name="Gavelis G."/>
            <person name="Widhalm J.R."/>
            <person name="Wisecaver J.H."/>
        </authorList>
    </citation>
    <scope>NUCLEOTIDE SEQUENCE</scope>
    <source>
        <strain evidence="1">ECLA1</strain>
    </source>
</reference>
<comment type="caution">
    <text evidence="1">The sequence shown here is derived from an EMBL/GenBank/DDBJ whole genome shotgun (WGS) entry which is preliminary data.</text>
</comment>
<dbReference type="EMBL" id="JAWDGP010006299">
    <property type="protein sequence ID" value="KAK3743665.1"/>
    <property type="molecule type" value="Genomic_DNA"/>
</dbReference>
<proteinExistence type="predicted"/>
<evidence type="ECO:0000313" key="1">
    <source>
        <dbReference type="EMBL" id="KAK3743665.1"/>
    </source>
</evidence>